<feature type="compositionally biased region" description="Polar residues" evidence="1">
    <location>
        <begin position="121"/>
        <end position="138"/>
    </location>
</feature>
<evidence type="ECO:0000313" key="2">
    <source>
        <dbReference type="EMBL" id="KAK3264709.1"/>
    </source>
</evidence>
<keyword evidence="3" id="KW-1185">Reference proteome</keyword>
<gene>
    <name evidence="2" type="ORF">CYMTET_26565</name>
</gene>
<dbReference type="EMBL" id="LGRX02014395">
    <property type="protein sequence ID" value="KAK3264709.1"/>
    <property type="molecule type" value="Genomic_DNA"/>
</dbReference>
<sequence length="223" mass="24664">MSYIGSKEEERALFLQKFAQACEEYQRAHGSRIRKQVRSVSGHDMTLAQRTALKKSQPDWQTIGDSIPSLLAGDGTLAATSPAYNWWCESYKKDGVVASNMYRVLKDTSEHGPGRGGLAQSHRSTSWNRQQIGQSPGQSGRERTVDMEVSDEYLTSGTSKKGLTGTDGTDGTEDTQYYWALRAFVAELDQKFVSSGGVHRRVVVVHKRHVAMLPPLGFEHAGV</sequence>
<evidence type="ECO:0000313" key="3">
    <source>
        <dbReference type="Proteomes" id="UP001190700"/>
    </source>
</evidence>
<comment type="caution">
    <text evidence="2">The sequence shown here is derived from an EMBL/GenBank/DDBJ whole genome shotgun (WGS) entry which is preliminary data.</text>
</comment>
<dbReference type="Proteomes" id="UP001190700">
    <property type="component" value="Unassembled WGS sequence"/>
</dbReference>
<proteinExistence type="predicted"/>
<protein>
    <submittedName>
        <fullName evidence="2">Uncharacterized protein</fullName>
    </submittedName>
</protein>
<name>A0AAE0KY09_9CHLO</name>
<feature type="region of interest" description="Disordered" evidence="1">
    <location>
        <begin position="108"/>
        <end position="145"/>
    </location>
</feature>
<reference evidence="2 3" key="1">
    <citation type="journal article" date="2015" name="Genome Biol. Evol.">
        <title>Comparative Genomics of a Bacterivorous Green Alga Reveals Evolutionary Causalities and Consequences of Phago-Mixotrophic Mode of Nutrition.</title>
        <authorList>
            <person name="Burns J.A."/>
            <person name="Paasch A."/>
            <person name="Narechania A."/>
            <person name="Kim E."/>
        </authorList>
    </citation>
    <scope>NUCLEOTIDE SEQUENCE [LARGE SCALE GENOMIC DNA]</scope>
    <source>
        <strain evidence="2 3">PLY_AMNH</strain>
    </source>
</reference>
<accession>A0AAE0KY09</accession>
<evidence type="ECO:0000256" key="1">
    <source>
        <dbReference type="SAM" id="MobiDB-lite"/>
    </source>
</evidence>
<organism evidence="2 3">
    <name type="scientific">Cymbomonas tetramitiformis</name>
    <dbReference type="NCBI Taxonomy" id="36881"/>
    <lineage>
        <taxon>Eukaryota</taxon>
        <taxon>Viridiplantae</taxon>
        <taxon>Chlorophyta</taxon>
        <taxon>Pyramimonadophyceae</taxon>
        <taxon>Pyramimonadales</taxon>
        <taxon>Pyramimonadaceae</taxon>
        <taxon>Cymbomonas</taxon>
    </lineage>
</organism>
<dbReference type="AlphaFoldDB" id="A0AAE0KY09"/>